<dbReference type="Pfam" id="PF00194">
    <property type="entry name" value="Carb_anhydrase"/>
    <property type="match status" value="1"/>
</dbReference>
<organism evidence="3 4">
    <name type="scientific">Perkinsus olseni</name>
    <name type="common">Perkinsus atlanticus</name>
    <dbReference type="NCBI Taxonomy" id="32597"/>
    <lineage>
        <taxon>Eukaryota</taxon>
        <taxon>Sar</taxon>
        <taxon>Alveolata</taxon>
        <taxon>Perkinsozoa</taxon>
        <taxon>Perkinsea</taxon>
        <taxon>Perkinsida</taxon>
        <taxon>Perkinsidae</taxon>
        <taxon>Perkinsus</taxon>
    </lineage>
</organism>
<dbReference type="EMBL" id="JABANM010013317">
    <property type="protein sequence ID" value="KAF4734542.1"/>
    <property type="molecule type" value="Genomic_DNA"/>
</dbReference>
<feature type="chain" id="PRO_5029595359" description="Alpha-carbonic anhydrase domain-containing protein" evidence="1">
    <location>
        <begin position="21"/>
        <end position="112"/>
    </location>
</feature>
<name>A0A7J6SPQ6_PEROL</name>
<evidence type="ECO:0000259" key="2">
    <source>
        <dbReference type="PROSITE" id="PS51144"/>
    </source>
</evidence>
<reference evidence="3 4" key="1">
    <citation type="submission" date="2020-04" db="EMBL/GenBank/DDBJ databases">
        <title>Perkinsus olseni comparative genomics.</title>
        <authorList>
            <person name="Bogema D.R."/>
        </authorList>
    </citation>
    <scope>NUCLEOTIDE SEQUENCE [LARGE SCALE GENOMIC DNA]</scope>
    <source>
        <strain evidence="3">ATCC PRA-205</strain>
    </source>
</reference>
<dbReference type="InterPro" id="IPR001148">
    <property type="entry name" value="CA_dom"/>
</dbReference>
<accession>A0A7J6SPQ6</accession>
<dbReference type="PROSITE" id="PS51144">
    <property type="entry name" value="ALPHA_CA_2"/>
    <property type="match status" value="1"/>
</dbReference>
<comment type="caution">
    <text evidence="3">The sequence shown here is derived from an EMBL/GenBank/DDBJ whole genome shotgun (WGS) entry which is preliminary data.</text>
</comment>
<dbReference type="InterPro" id="IPR036398">
    <property type="entry name" value="CA_dom_sf"/>
</dbReference>
<proteinExistence type="predicted"/>
<dbReference type="Proteomes" id="UP000574390">
    <property type="component" value="Unassembled WGS sequence"/>
</dbReference>
<dbReference type="AlphaFoldDB" id="A0A7J6SPQ6"/>
<feature type="domain" description="Alpha-carbonic anhydrase" evidence="2">
    <location>
        <begin position="21"/>
        <end position="112"/>
    </location>
</feature>
<gene>
    <name evidence="3" type="ORF">FOZ62_007900</name>
</gene>
<dbReference type="Gene3D" id="3.10.200.10">
    <property type="entry name" value="Alpha carbonic anhydrase"/>
    <property type="match status" value="1"/>
</dbReference>
<evidence type="ECO:0000256" key="1">
    <source>
        <dbReference type="SAM" id="SignalP"/>
    </source>
</evidence>
<evidence type="ECO:0000313" key="3">
    <source>
        <dbReference type="EMBL" id="KAF4734542.1"/>
    </source>
</evidence>
<protein>
    <recommendedName>
        <fullName evidence="2">Alpha-carbonic anhydrase domain-containing protein</fullName>
    </recommendedName>
</protein>
<feature type="signal peptide" evidence="1">
    <location>
        <begin position="1"/>
        <end position="20"/>
    </location>
</feature>
<sequence length="112" mass="12371">MKLIAAAFIGLYQIAQLATGFDYSYDDQPAWPGLCATGKHQSPISIENAAIDQSVILKDLQINYGTVDHAGLIISKYGFDVLLGGGQKQYSVTNVRGFENDTFIFDQFHAHW</sequence>
<dbReference type="SUPFAM" id="SSF51069">
    <property type="entry name" value="Carbonic anhydrase"/>
    <property type="match status" value="1"/>
</dbReference>
<feature type="non-terminal residue" evidence="3">
    <location>
        <position position="112"/>
    </location>
</feature>
<keyword evidence="1" id="KW-0732">Signal</keyword>
<evidence type="ECO:0000313" key="4">
    <source>
        <dbReference type="Proteomes" id="UP000574390"/>
    </source>
</evidence>